<keyword evidence="1" id="KW-0862">Zinc</keyword>
<dbReference type="InterPro" id="IPR000315">
    <property type="entry name" value="Znf_B-box"/>
</dbReference>
<keyword evidence="4" id="KW-1185">Reference proteome</keyword>
<evidence type="ECO:0000313" key="4">
    <source>
        <dbReference type="Proteomes" id="UP000596742"/>
    </source>
</evidence>
<feature type="domain" description="B box-type" evidence="2">
    <location>
        <begin position="13"/>
        <end position="60"/>
    </location>
</feature>
<dbReference type="GO" id="GO:0008270">
    <property type="term" value="F:zinc ion binding"/>
    <property type="evidence" value="ECO:0007669"/>
    <property type="project" value="UniProtKB-KW"/>
</dbReference>
<keyword evidence="1" id="KW-0863">Zinc-finger</keyword>
<comment type="caution">
    <text evidence="3">The sequence shown here is derived from an EMBL/GenBank/DDBJ whole genome shotgun (WGS) entry which is preliminary data.</text>
</comment>
<dbReference type="Proteomes" id="UP000596742">
    <property type="component" value="Unassembled WGS sequence"/>
</dbReference>
<protein>
    <recommendedName>
        <fullName evidence="2">B box-type domain-containing protein</fullName>
    </recommendedName>
</protein>
<dbReference type="PROSITE" id="PS50119">
    <property type="entry name" value="ZF_BBOX"/>
    <property type="match status" value="1"/>
</dbReference>
<dbReference type="AlphaFoldDB" id="A0A8B6CBU5"/>
<gene>
    <name evidence="3" type="ORF">MGAL_10B072435</name>
</gene>
<organism evidence="3 4">
    <name type="scientific">Mytilus galloprovincialis</name>
    <name type="common">Mediterranean mussel</name>
    <dbReference type="NCBI Taxonomy" id="29158"/>
    <lineage>
        <taxon>Eukaryota</taxon>
        <taxon>Metazoa</taxon>
        <taxon>Spiralia</taxon>
        <taxon>Lophotrochozoa</taxon>
        <taxon>Mollusca</taxon>
        <taxon>Bivalvia</taxon>
        <taxon>Autobranchia</taxon>
        <taxon>Pteriomorphia</taxon>
        <taxon>Mytilida</taxon>
        <taxon>Mytiloidea</taxon>
        <taxon>Mytilidae</taxon>
        <taxon>Mytilinae</taxon>
        <taxon>Mytilus</taxon>
    </lineage>
</organism>
<proteinExistence type="predicted"/>
<evidence type="ECO:0000259" key="2">
    <source>
        <dbReference type="PROSITE" id="PS50119"/>
    </source>
</evidence>
<reference evidence="3" key="1">
    <citation type="submission" date="2018-11" db="EMBL/GenBank/DDBJ databases">
        <authorList>
            <person name="Alioto T."/>
            <person name="Alioto T."/>
        </authorList>
    </citation>
    <scope>NUCLEOTIDE SEQUENCE</scope>
</reference>
<dbReference type="InterPro" id="IPR011042">
    <property type="entry name" value="6-blade_b-propeller_TolB-like"/>
</dbReference>
<evidence type="ECO:0000256" key="1">
    <source>
        <dbReference type="PROSITE-ProRule" id="PRU00024"/>
    </source>
</evidence>
<dbReference type="EMBL" id="UYJE01001455">
    <property type="protein sequence ID" value="VDI02335.1"/>
    <property type="molecule type" value="Genomic_DNA"/>
</dbReference>
<dbReference type="SUPFAM" id="SSF63829">
    <property type="entry name" value="Calcium-dependent phosphotriesterase"/>
    <property type="match status" value="1"/>
</dbReference>
<dbReference type="CDD" id="cd19757">
    <property type="entry name" value="Bbox1"/>
    <property type="match status" value="1"/>
</dbReference>
<evidence type="ECO:0000313" key="3">
    <source>
        <dbReference type="EMBL" id="VDI02335.1"/>
    </source>
</evidence>
<dbReference type="Gene3D" id="2.120.10.30">
    <property type="entry name" value="TolB, C-terminal domain"/>
    <property type="match status" value="1"/>
</dbReference>
<dbReference type="Gene3D" id="3.30.160.60">
    <property type="entry name" value="Classic Zinc Finger"/>
    <property type="match status" value="1"/>
</dbReference>
<accession>A0A8B6CBU5</accession>
<sequence length="315" mass="35617">MASSKSASVRKAQVPVSCHFCNEPSVQWKCEKCDVFMCTSCKEKNHQQLKSVQDHEIVSTSDIWKDNHPRNEVASEIISSVFNSYTTEVPVINSLLCSGDDFIYFICHKPEERSRLVKGKLLKSSIRILQTLGKQIFDIAVNKEGAILFNEVGNNAASHHFRQNYKRKVVLDTDTKGRKLFSYPARIKTDSKNVLYVADWTDETNIGRLVAVDVHSRLKFTYNGNPNLNAFSPHGIAITPSDNIILSDPNNNALHILNSRGELFGLHFVDKEYKIQRPLSLCIDSEGYLLIGRGLLNERLSDAKLYVAKIAEHFM</sequence>
<keyword evidence="1" id="KW-0479">Metal-binding</keyword>
<name>A0A8B6CBU5_MYTGA</name>